<gene>
    <name evidence="3" type="ORF">HNR70_002005</name>
</gene>
<dbReference type="PANTHER" id="PTHR12598">
    <property type="entry name" value="COPPER HOMEOSTASIS PROTEIN CUTC"/>
    <property type="match status" value="1"/>
</dbReference>
<dbReference type="SUPFAM" id="SSF110395">
    <property type="entry name" value="CutC-like"/>
    <property type="match status" value="1"/>
</dbReference>
<evidence type="ECO:0000256" key="2">
    <source>
        <dbReference type="ARBA" id="ARBA00019014"/>
    </source>
</evidence>
<evidence type="ECO:0000313" key="4">
    <source>
        <dbReference type="Proteomes" id="UP000588158"/>
    </source>
</evidence>
<keyword evidence="4" id="KW-1185">Reference proteome</keyword>
<evidence type="ECO:0000313" key="3">
    <source>
        <dbReference type="EMBL" id="MBB5832192.1"/>
    </source>
</evidence>
<dbReference type="Proteomes" id="UP000588158">
    <property type="component" value="Unassembled WGS sequence"/>
</dbReference>
<dbReference type="Gene3D" id="3.20.20.380">
    <property type="entry name" value="Copper homeostasis (CutC) domain"/>
    <property type="match status" value="1"/>
</dbReference>
<reference evidence="3 4" key="1">
    <citation type="submission" date="2020-08" db="EMBL/GenBank/DDBJ databases">
        <title>Sequencing the genomes of 1000 actinobacteria strains.</title>
        <authorList>
            <person name="Klenk H.-P."/>
        </authorList>
    </citation>
    <scope>NUCLEOTIDE SEQUENCE [LARGE SCALE GENOMIC DNA]</scope>
    <source>
        <strain evidence="3 4">DSM 28796</strain>
    </source>
</reference>
<name>A0A841AG06_9MICO</name>
<accession>A0A841AG06</accession>
<dbReference type="EMBL" id="JACHLZ010000001">
    <property type="protein sequence ID" value="MBB5832192.1"/>
    <property type="molecule type" value="Genomic_DNA"/>
</dbReference>
<dbReference type="PANTHER" id="PTHR12598:SF0">
    <property type="entry name" value="COPPER HOMEOSTASIS PROTEIN CUTC HOMOLOG"/>
    <property type="match status" value="1"/>
</dbReference>
<dbReference type="InterPro" id="IPR036822">
    <property type="entry name" value="CutC-like_dom_sf"/>
</dbReference>
<dbReference type="GO" id="GO:0005507">
    <property type="term" value="F:copper ion binding"/>
    <property type="evidence" value="ECO:0007669"/>
    <property type="project" value="TreeGrafter"/>
</dbReference>
<dbReference type="Pfam" id="PF03932">
    <property type="entry name" value="CutC"/>
    <property type="match status" value="1"/>
</dbReference>
<comment type="caution">
    <text evidence="3">The sequence shown here is derived from an EMBL/GenBank/DDBJ whole genome shotgun (WGS) entry which is preliminary data.</text>
</comment>
<dbReference type="RefSeq" id="WP_184325554.1">
    <property type="nucleotide sequence ID" value="NZ_JACHLZ010000001.1"/>
</dbReference>
<evidence type="ECO:0000256" key="1">
    <source>
        <dbReference type="ARBA" id="ARBA00007768"/>
    </source>
</evidence>
<dbReference type="AlphaFoldDB" id="A0A841AG06"/>
<protein>
    <recommendedName>
        <fullName evidence="2">Copper homeostasis protein cutC homolog</fullName>
    </recommendedName>
</protein>
<proteinExistence type="inferred from homology"/>
<organism evidence="3 4">
    <name type="scientific">Brachybacterium aquaticum</name>
    <dbReference type="NCBI Taxonomy" id="1432564"/>
    <lineage>
        <taxon>Bacteria</taxon>
        <taxon>Bacillati</taxon>
        <taxon>Actinomycetota</taxon>
        <taxon>Actinomycetes</taxon>
        <taxon>Micrococcales</taxon>
        <taxon>Dermabacteraceae</taxon>
        <taxon>Brachybacterium</taxon>
    </lineage>
</organism>
<dbReference type="InterPro" id="IPR005627">
    <property type="entry name" value="CutC-like"/>
</dbReference>
<comment type="similarity">
    <text evidence="1">Belongs to the CutC family.</text>
</comment>
<sequence length="266" mass="27093">MSLLKIEVAVEDLAGLEVAAAAGADRVELCTDLARGGTTPPAELIDRCVRRARELVAAREAKPGFDVHVLIRPRATTCDFLGRPEEFVADADEVALMAEQAAEAVDAGAAGVVLGVLTPEGDLDVPALETVRDAALIAAQRSARGLVLTLHRAADAMPGRDARTAAVLTALGLGFHRVLSSGGAARALDGAEDLAAMVDAGEGIIDVCAGGGVRPADVVDLARRTGVMDVHLSARRRPGAPVEPGAPDTLTDPAIVAAAVDAAGEL</sequence>